<dbReference type="OrthoDB" id="8927228at2759"/>
<comment type="caution">
    <text evidence="2">The sequence shown here is derived from an EMBL/GenBank/DDBJ whole genome shotgun (WGS) entry which is preliminary data.</text>
</comment>
<gene>
    <name evidence="2" type="primary">rora</name>
    <name evidence="2" type="ORF">DAT39_007758</name>
</gene>
<keyword evidence="3" id="KW-1185">Reference proteome</keyword>
<feature type="compositionally biased region" description="Polar residues" evidence="1">
    <location>
        <begin position="46"/>
        <end position="56"/>
    </location>
</feature>
<reference evidence="2" key="1">
    <citation type="submission" date="2020-07" db="EMBL/GenBank/DDBJ databases">
        <title>Clarias magur genome sequencing, assembly and annotation.</title>
        <authorList>
            <person name="Kushwaha B."/>
            <person name="Kumar R."/>
            <person name="Das P."/>
            <person name="Joshi C.G."/>
            <person name="Kumar D."/>
            <person name="Nagpure N.S."/>
            <person name="Pandey M."/>
            <person name="Agarwal S."/>
            <person name="Srivastava S."/>
            <person name="Singh M."/>
            <person name="Sahoo L."/>
            <person name="Jayasankar P."/>
            <person name="Meher P.K."/>
            <person name="Koringa P.G."/>
            <person name="Iquebal M.A."/>
            <person name="Das S.P."/>
            <person name="Bit A."/>
            <person name="Patnaik S."/>
            <person name="Patel N."/>
            <person name="Shah T.M."/>
            <person name="Hinsu A."/>
            <person name="Jena J.K."/>
        </authorList>
    </citation>
    <scope>NUCLEOTIDE SEQUENCE</scope>
    <source>
        <strain evidence="2">CIFAMagur01</strain>
        <tissue evidence="2">Testis</tissue>
    </source>
</reference>
<evidence type="ECO:0000313" key="2">
    <source>
        <dbReference type="EMBL" id="KAF5902508.1"/>
    </source>
</evidence>
<name>A0A8J4XCM6_CLAMG</name>
<dbReference type="EMBL" id="QNUK01000088">
    <property type="protein sequence ID" value="KAF5902508.1"/>
    <property type="molecule type" value="Genomic_DNA"/>
</dbReference>
<protein>
    <submittedName>
        <fullName evidence="2">Nuclear receptor ROR-alpha isoform X1</fullName>
    </submittedName>
</protein>
<organism evidence="2 3">
    <name type="scientific">Clarias magur</name>
    <name type="common">Asian catfish</name>
    <name type="synonym">Macropteronotus magur</name>
    <dbReference type="NCBI Taxonomy" id="1594786"/>
    <lineage>
        <taxon>Eukaryota</taxon>
        <taxon>Metazoa</taxon>
        <taxon>Chordata</taxon>
        <taxon>Craniata</taxon>
        <taxon>Vertebrata</taxon>
        <taxon>Euteleostomi</taxon>
        <taxon>Actinopterygii</taxon>
        <taxon>Neopterygii</taxon>
        <taxon>Teleostei</taxon>
        <taxon>Ostariophysi</taxon>
        <taxon>Siluriformes</taxon>
        <taxon>Clariidae</taxon>
        <taxon>Clarias</taxon>
    </lineage>
</organism>
<sequence>MESPPDPTSEPGKSASEAASAVRESPLNLDALRKAEHQAPVRRHSCSSTNRGSDVISQGAFLADLR</sequence>
<accession>A0A8J4XCM6</accession>
<dbReference type="Proteomes" id="UP000727407">
    <property type="component" value="Unassembled WGS sequence"/>
</dbReference>
<evidence type="ECO:0000256" key="1">
    <source>
        <dbReference type="SAM" id="MobiDB-lite"/>
    </source>
</evidence>
<proteinExistence type="predicted"/>
<feature type="compositionally biased region" description="Low complexity" evidence="1">
    <location>
        <begin position="14"/>
        <end position="25"/>
    </location>
</feature>
<feature type="region of interest" description="Disordered" evidence="1">
    <location>
        <begin position="1"/>
        <end position="66"/>
    </location>
</feature>
<keyword evidence="2" id="KW-0675">Receptor</keyword>
<dbReference type="AlphaFoldDB" id="A0A8J4XCM6"/>
<evidence type="ECO:0000313" key="3">
    <source>
        <dbReference type="Proteomes" id="UP000727407"/>
    </source>
</evidence>